<dbReference type="InterPro" id="IPR001849">
    <property type="entry name" value="PH_domain"/>
</dbReference>
<dbReference type="AlphaFoldDB" id="A0A6L2J2R4"/>
<dbReference type="PROSITE" id="PS50003">
    <property type="entry name" value="PH_DOMAIN"/>
    <property type="match status" value="1"/>
</dbReference>
<reference evidence="2" key="1">
    <citation type="journal article" date="2019" name="Sci. Rep.">
        <title>Draft genome of Tanacetum cinerariifolium, the natural source of mosquito coil.</title>
        <authorList>
            <person name="Yamashiro T."/>
            <person name="Shiraishi A."/>
            <person name="Satake H."/>
            <person name="Nakayama K."/>
        </authorList>
    </citation>
    <scope>NUCLEOTIDE SEQUENCE</scope>
</reference>
<dbReference type="Pfam" id="PF13976">
    <property type="entry name" value="gag_pre-integrs"/>
    <property type="match status" value="1"/>
</dbReference>
<feature type="domain" description="PH" evidence="1">
    <location>
        <begin position="186"/>
        <end position="355"/>
    </location>
</feature>
<dbReference type="EMBL" id="BKCJ010000238">
    <property type="protein sequence ID" value="GEU31309.1"/>
    <property type="molecule type" value="Genomic_DNA"/>
</dbReference>
<dbReference type="InterPro" id="IPR025724">
    <property type="entry name" value="GAG-pre-integrase_dom"/>
</dbReference>
<evidence type="ECO:0000313" key="2">
    <source>
        <dbReference type="EMBL" id="GEU31309.1"/>
    </source>
</evidence>
<protein>
    <submittedName>
        <fullName evidence="2">Zinc finger, CCHC-type</fullName>
    </submittedName>
</protein>
<sequence length="355" mass="40559">MLSILIAKFDVEKFDESSDFWLCRAKMRCLLIQHGWEAALDPFPGTMTDVEKTAALKTDVYKKAHNHRDNQRRGSSRSKLKGKETYNLKCYICYFEERMSKKKSTGFVKKNAGQRSSMHYEGYDNGDLLTAVSEERFLKWIMNSGGSFHMTSRRDFLFDFKEFNGGMVLLGTMKGNYVYSLDGRAELGEASFGIQENKSLTQVWHKRMGHINEAGLHKFERRDVLGNKGLGKLEFYENYVLGKSTRVSIYNIGEEDTYGFIVRTSDTLKSASATDSGKEVEFEVELQGSRVEPTVDPHTGDEGNVSLYRPSRSKVDDMTTYAFAIAEEEDTHEPITFQEAINSSEKDEWVRAIKE</sequence>
<gene>
    <name evidence="2" type="ORF">Tci_003287</name>
</gene>
<name>A0A6L2J2R4_TANCI</name>
<proteinExistence type="predicted"/>
<evidence type="ECO:0000259" key="1">
    <source>
        <dbReference type="PROSITE" id="PS50003"/>
    </source>
</evidence>
<comment type="caution">
    <text evidence="2">The sequence shown here is derived from an EMBL/GenBank/DDBJ whole genome shotgun (WGS) entry which is preliminary data.</text>
</comment>
<organism evidence="2">
    <name type="scientific">Tanacetum cinerariifolium</name>
    <name type="common">Dalmatian daisy</name>
    <name type="synonym">Chrysanthemum cinerariifolium</name>
    <dbReference type="NCBI Taxonomy" id="118510"/>
    <lineage>
        <taxon>Eukaryota</taxon>
        <taxon>Viridiplantae</taxon>
        <taxon>Streptophyta</taxon>
        <taxon>Embryophyta</taxon>
        <taxon>Tracheophyta</taxon>
        <taxon>Spermatophyta</taxon>
        <taxon>Magnoliopsida</taxon>
        <taxon>eudicotyledons</taxon>
        <taxon>Gunneridae</taxon>
        <taxon>Pentapetalae</taxon>
        <taxon>asterids</taxon>
        <taxon>campanulids</taxon>
        <taxon>Asterales</taxon>
        <taxon>Asteraceae</taxon>
        <taxon>Asteroideae</taxon>
        <taxon>Anthemideae</taxon>
        <taxon>Anthemidinae</taxon>
        <taxon>Tanacetum</taxon>
    </lineage>
</organism>
<accession>A0A6L2J2R4</accession>